<evidence type="ECO:0000256" key="2">
    <source>
        <dbReference type="ARBA" id="ARBA00023043"/>
    </source>
</evidence>
<keyword evidence="1" id="KW-0677">Repeat</keyword>
<organism evidence="5 6">
    <name type="scientific">Cardiocondyla obscurior</name>
    <dbReference type="NCBI Taxonomy" id="286306"/>
    <lineage>
        <taxon>Eukaryota</taxon>
        <taxon>Metazoa</taxon>
        <taxon>Ecdysozoa</taxon>
        <taxon>Arthropoda</taxon>
        <taxon>Hexapoda</taxon>
        <taxon>Insecta</taxon>
        <taxon>Pterygota</taxon>
        <taxon>Neoptera</taxon>
        <taxon>Endopterygota</taxon>
        <taxon>Hymenoptera</taxon>
        <taxon>Apocrita</taxon>
        <taxon>Aculeata</taxon>
        <taxon>Formicoidea</taxon>
        <taxon>Formicidae</taxon>
        <taxon>Myrmicinae</taxon>
        <taxon>Cardiocondyla</taxon>
    </lineage>
</organism>
<dbReference type="PRINTS" id="PR01415">
    <property type="entry name" value="ANKYRIN"/>
</dbReference>
<dbReference type="EMBL" id="JADYXP020000007">
    <property type="protein sequence ID" value="KAL0119807.1"/>
    <property type="molecule type" value="Genomic_DNA"/>
</dbReference>
<dbReference type="Pfam" id="PF12796">
    <property type="entry name" value="Ank_2"/>
    <property type="match status" value="1"/>
</dbReference>
<feature type="repeat" description="ANK" evidence="3">
    <location>
        <begin position="124"/>
        <end position="156"/>
    </location>
</feature>
<proteinExistence type="predicted"/>
<name>A0AAW2FX08_9HYME</name>
<dbReference type="InterPro" id="IPR002110">
    <property type="entry name" value="Ankyrin_rpt"/>
</dbReference>
<dbReference type="PANTHER" id="PTHR24189">
    <property type="entry name" value="MYOTROPHIN"/>
    <property type="match status" value="1"/>
</dbReference>
<dbReference type="Proteomes" id="UP001430953">
    <property type="component" value="Unassembled WGS sequence"/>
</dbReference>
<evidence type="ECO:0000256" key="3">
    <source>
        <dbReference type="PROSITE-ProRule" id="PRU00023"/>
    </source>
</evidence>
<dbReference type="AlphaFoldDB" id="A0AAW2FX08"/>
<dbReference type="PROSITE" id="PS50297">
    <property type="entry name" value="ANK_REP_REGION"/>
    <property type="match status" value="2"/>
</dbReference>
<dbReference type="SMART" id="SM00248">
    <property type="entry name" value="ANK"/>
    <property type="match status" value="4"/>
</dbReference>
<protein>
    <recommendedName>
        <fullName evidence="7">Ankyrin repeat domain-containing protein 49</fullName>
    </recommendedName>
</protein>
<evidence type="ECO:0000313" key="5">
    <source>
        <dbReference type="EMBL" id="KAL0119807.1"/>
    </source>
</evidence>
<evidence type="ECO:0000256" key="1">
    <source>
        <dbReference type="ARBA" id="ARBA00022737"/>
    </source>
</evidence>
<gene>
    <name evidence="5" type="ORF">PUN28_007921</name>
</gene>
<comment type="caution">
    <text evidence="5">The sequence shown here is derived from an EMBL/GenBank/DDBJ whole genome shotgun (WGS) entry which is preliminary data.</text>
</comment>
<dbReference type="PANTHER" id="PTHR24189:SF73">
    <property type="entry name" value="ANKYRIN REPEAT AND SOCS BOX-CONTAINING 15B"/>
    <property type="match status" value="1"/>
</dbReference>
<dbReference type="InterPro" id="IPR036770">
    <property type="entry name" value="Ankyrin_rpt-contain_sf"/>
</dbReference>
<keyword evidence="6" id="KW-1185">Reference proteome</keyword>
<sequence length="220" mass="24639">MSRNKMNMTLDEENDELQNLETIRDESYNTPHGERMQVSAWEDDDDGIEAERNAKEPDAQAILSAAEKGNLEKIKELLNKNNLLLNCTDKDGYTPLHRACYGNNVEIVEYLLEAGAKIDAKTQDEWQPLHSACCWNNTECAEALIANGADINAKSKGDQTPLHLVSASSHNSPALQLLLLHPDTNPYLINLSGDTAEQIARRTTKNYPMYEIIEPCLNEI</sequence>
<dbReference type="Gene3D" id="1.25.40.20">
    <property type="entry name" value="Ankyrin repeat-containing domain"/>
    <property type="match status" value="1"/>
</dbReference>
<dbReference type="PROSITE" id="PS50088">
    <property type="entry name" value="ANK_REPEAT"/>
    <property type="match status" value="2"/>
</dbReference>
<dbReference type="SUPFAM" id="SSF48403">
    <property type="entry name" value="Ankyrin repeat"/>
    <property type="match status" value="1"/>
</dbReference>
<reference evidence="5 6" key="1">
    <citation type="submission" date="2023-03" db="EMBL/GenBank/DDBJ databases">
        <title>High recombination rates correlate with genetic variation in Cardiocondyla obscurior ants.</title>
        <authorList>
            <person name="Errbii M."/>
        </authorList>
    </citation>
    <scope>NUCLEOTIDE SEQUENCE [LARGE SCALE GENOMIC DNA]</scope>
    <source>
        <strain evidence="5">Alpha-2009</strain>
        <tissue evidence="5">Whole body</tissue>
    </source>
</reference>
<feature type="coiled-coil region" evidence="4">
    <location>
        <begin position="3"/>
        <end position="30"/>
    </location>
</feature>
<evidence type="ECO:0000313" key="6">
    <source>
        <dbReference type="Proteomes" id="UP001430953"/>
    </source>
</evidence>
<keyword evidence="2 3" id="KW-0040">ANK repeat</keyword>
<evidence type="ECO:0000256" key="4">
    <source>
        <dbReference type="SAM" id="Coils"/>
    </source>
</evidence>
<accession>A0AAW2FX08</accession>
<feature type="repeat" description="ANK" evidence="3">
    <location>
        <begin position="91"/>
        <end position="123"/>
    </location>
</feature>
<evidence type="ECO:0008006" key="7">
    <source>
        <dbReference type="Google" id="ProtNLM"/>
    </source>
</evidence>
<dbReference type="InterPro" id="IPR050745">
    <property type="entry name" value="Multifunctional_regulatory"/>
</dbReference>
<keyword evidence="4" id="KW-0175">Coiled coil</keyword>